<dbReference type="eggNOG" id="ENOG502QUDZ">
    <property type="taxonomic scope" value="Eukaryota"/>
</dbReference>
<protein>
    <recommendedName>
        <fullName evidence="3">KOW domain-containing protein</fullName>
    </recommendedName>
</protein>
<dbReference type="OMA" id="KEWKFIP"/>
<reference evidence="2" key="2">
    <citation type="submission" date="2012-08" db="EMBL/GenBank/DDBJ databases">
        <title>Genome sequence of Kazachstania naganishii.</title>
        <authorList>
            <person name="Gordon J.L."/>
            <person name="Armisen D."/>
            <person name="Proux-Wera E."/>
            <person name="OhEigeartaigh S.S."/>
            <person name="Byrne K.P."/>
            <person name="Wolfe K.H."/>
        </authorList>
    </citation>
    <scope>NUCLEOTIDE SEQUENCE [LARGE SCALE GENOMIC DNA]</scope>
    <source>
        <strain evidence="2">ATCC MYA-139 / BCRC 22969 / CBS 8797 / CCRC 22969 / KCTC 17520 / NBRC 10181 / NCYC 3082</strain>
    </source>
</reference>
<dbReference type="Pfam" id="PF22682">
    <property type="entry name" value="Ribosomal_uL24m-like"/>
    <property type="match status" value="1"/>
</dbReference>
<organism evidence="1 2">
    <name type="scientific">Huiozyma naganishii (strain ATCC MYA-139 / BCRC 22969 / CBS 8797 / KCTC 17520 / NBRC 10181 / NCYC 3082 / Yp74L-3)</name>
    <name type="common">Yeast</name>
    <name type="synonym">Kazachstania naganishii</name>
    <dbReference type="NCBI Taxonomy" id="1071383"/>
    <lineage>
        <taxon>Eukaryota</taxon>
        <taxon>Fungi</taxon>
        <taxon>Dikarya</taxon>
        <taxon>Ascomycota</taxon>
        <taxon>Saccharomycotina</taxon>
        <taxon>Saccharomycetes</taxon>
        <taxon>Saccharomycetales</taxon>
        <taxon>Saccharomycetaceae</taxon>
        <taxon>Huiozyma</taxon>
    </lineage>
</organism>
<proteinExistence type="predicted"/>
<dbReference type="AlphaFoldDB" id="J7RR11"/>
<name>J7RR11_HUIN7</name>
<dbReference type="EMBL" id="HE978323">
    <property type="protein sequence ID" value="CCK72273.1"/>
    <property type="molecule type" value="Genomic_DNA"/>
</dbReference>
<gene>
    <name evidence="1" type="primary">KNAG0J01920</name>
    <name evidence="1" type="ordered locus">KNAG_0J01920</name>
</gene>
<dbReference type="GO" id="GO:0005762">
    <property type="term" value="C:mitochondrial large ribosomal subunit"/>
    <property type="evidence" value="ECO:0007669"/>
    <property type="project" value="EnsemblFungi"/>
</dbReference>
<reference evidence="1 2" key="1">
    <citation type="journal article" date="2011" name="Proc. Natl. Acad. Sci. U.S.A.">
        <title>Evolutionary erosion of yeast sex chromosomes by mating-type switching accidents.</title>
        <authorList>
            <person name="Gordon J.L."/>
            <person name="Armisen D."/>
            <person name="Proux-Wera E."/>
            <person name="Oheigeartaigh S.S."/>
            <person name="Byrne K.P."/>
            <person name="Wolfe K.H."/>
        </authorList>
    </citation>
    <scope>NUCLEOTIDE SEQUENCE [LARGE SCALE GENOMIC DNA]</scope>
    <source>
        <strain evidence="2">ATCC MYA-139 / BCRC 22969 / CBS 8797 / CCRC 22969 / KCTC 17520 / NBRC 10181 / NCYC 3082</strain>
    </source>
</reference>
<dbReference type="RefSeq" id="XP_022466518.1">
    <property type="nucleotide sequence ID" value="XM_022610198.1"/>
</dbReference>
<accession>J7RR11</accession>
<dbReference type="HOGENOM" id="CLU_046293_0_0_1"/>
<dbReference type="GO" id="GO:0003735">
    <property type="term" value="F:structural constituent of ribosome"/>
    <property type="evidence" value="ECO:0007669"/>
    <property type="project" value="EnsemblFungi"/>
</dbReference>
<evidence type="ECO:0008006" key="3">
    <source>
        <dbReference type="Google" id="ProtNLM"/>
    </source>
</evidence>
<dbReference type="STRING" id="1071383.J7RR11"/>
<dbReference type="Proteomes" id="UP000006310">
    <property type="component" value="Chromosome 10"/>
</dbReference>
<evidence type="ECO:0000313" key="1">
    <source>
        <dbReference type="EMBL" id="CCK72273.1"/>
    </source>
</evidence>
<dbReference type="GeneID" id="34528028"/>
<keyword evidence="2" id="KW-1185">Reference proteome</keyword>
<dbReference type="OrthoDB" id="359154at2759"/>
<dbReference type="InterPro" id="IPR008991">
    <property type="entry name" value="Translation_prot_SH3-like_sf"/>
</dbReference>
<evidence type="ECO:0000313" key="2">
    <source>
        <dbReference type="Proteomes" id="UP000006310"/>
    </source>
</evidence>
<dbReference type="InterPro" id="IPR005825">
    <property type="entry name" value="Ribosomal_uL24_CS"/>
</dbReference>
<sequence length="296" mass="34058">MSFNSRHISKAGARIMEQLAHPTPGVARKRELEALRAVPSFLRPDLPRVMDPAKRYRTPQEWLFMPGDRVVIMRGPCRGNIAVVREHDRNTNGYLLDESGPQRTVVVPREFWQEGQESHVVAMPQALRRQDLRLVAEIESPQDDGKLRTVAVDNVMFEGEYYDKWYRRKMPYRCVFGQRDLVIPWPRPEPQETGTLGTDPGVAREQSFWVDSLVRGPIPSAALATVRNPHSKYRRGKLTPRDIKRLVAPEMPAMPAMRQRKNSSQHKKQMITDEDIELIGSRVQQFLESQTTTTPK</sequence>
<dbReference type="KEGG" id="kng:KNAG_0J01920"/>
<dbReference type="PROSITE" id="PS01108">
    <property type="entry name" value="RIBOSOMAL_L24"/>
    <property type="match status" value="1"/>
</dbReference>
<dbReference type="SUPFAM" id="SSF50104">
    <property type="entry name" value="Translation proteins SH3-like domain"/>
    <property type="match status" value="1"/>
</dbReference>
<dbReference type="GO" id="GO:0006412">
    <property type="term" value="P:translation"/>
    <property type="evidence" value="ECO:0007669"/>
    <property type="project" value="InterPro"/>
</dbReference>